<evidence type="ECO:0000313" key="1">
    <source>
        <dbReference type="EMBL" id="PXF61187.1"/>
    </source>
</evidence>
<dbReference type="Proteomes" id="UP000248329">
    <property type="component" value="Unassembled WGS sequence"/>
</dbReference>
<protein>
    <submittedName>
        <fullName evidence="1">Uncharacterized protein</fullName>
    </submittedName>
</protein>
<organism evidence="1 2">
    <name type="scientific">Candidatus Methanogaster sp</name>
    <dbReference type="NCBI Taxonomy" id="3386292"/>
    <lineage>
        <taxon>Archaea</taxon>
        <taxon>Methanobacteriati</taxon>
        <taxon>Methanobacteriota</taxon>
        <taxon>Stenosarchaea group</taxon>
        <taxon>Methanomicrobia</taxon>
        <taxon>Methanosarcinales</taxon>
        <taxon>ANME-2 cluster</taxon>
        <taxon>Candidatus Methanogasteraceae</taxon>
        <taxon>Candidatus Methanogaster</taxon>
    </lineage>
</organism>
<comment type="caution">
    <text evidence="1">The sequence shown here is derived from an EMBL/GenBank/DDBJ whole genome shotgun (WGS) entry which is preliminary data.</text>
</comment>
<name>A0AC61L492_9EURY</name>
<accession>A0AC61L492</accession>
<evidence type="ECO:0000313" key="2">
    <source>
        <dbReference type="Proteomes" id="UP000248329"/>
    </source>
</evidence>
<sequence length="98" mass="10877">MYDPVFIMNVKTVMTTANVVLLVLLLAIYVRSYAQIKSKFTLGLMIFASLLFLQAVMSTPCMHAAACGRRMCVLGPLDVIPDILEFMALLVLLYLSSE</sequence>
<proteinExistence type="predicted"/>
<reference evidence="1" key="1">
    <citation type="submission" date="2018-01" db="EMBL/GenBank/DDBJ databases">
        <authorList>
            <person name="Krukenberg V."/>
        </authorList>
    </citation>
    <scope>NUCLEOTIDE SEQUENCE</scope>
    <source>
        <strain evidence="1">E20ANME2</strain>
    </source>
</reference>
<gene>
    <name evidence="1" type="ORF">C4B59_05415</name>
</gene>
<dbReference type="EMBL" id="PQXF01000007">
    <property type="protein sequence ID" value="PXF61187.1"/>
    <property type="molecule type" value="Genomic_DNA"/>
</dbReference>